<dbReference type="AlphaFoldDB" id="A0A7J7FAJ1"/>
<dbReference type="InterPro" id="IPR029071">
    <property type="entry name" value="Ubiquitin-like_domsf"/>
</dbReference>
<organism evidence="1 2">
    <name type="scientific">Diceros bicornis minor</name>
    <name type="common">South-central black rhinoceros</name>
    <dbReference type="NCBI Taxonomy" id="77932"/>
    <lineage>
        <taxon>Eukaryota</taxon>
        <taxon>Metazoa</taxon>
        <taxon>Chordata</taxon>
        <taxon>Craniata</taxon>
        <taxon>Vertebrata</taxon>
        <taxon>Euteleostomi</taxon>
        <taxon>Mammalia</taxon>
        <taxon>Eutheria</taxon>
        <taxon>Laurasiatheria</taxon>
        <taxon>Perissodactyla</taxon>
        <taxon>Rhinocerotidae</taxon>
        <taxon>Diceros</taxon>
    </lineage>
</organism>
<sequence>IRRCPTFQKQHPTKITVTYERIKVKQQLLMLDKTKFPVSDHANKSEPIKRTRHLSVYKNDKDEDRFLYMLYAIEKTL</sequence>
<accession>A0A7J7FAJ1</accession>
<evidence type="ECO:0000313" key="1">
    <source>
        <dbReference type="EMBL" id="KAF5925029.1"/>
    </source>
</evidence>
<dbReference type="SUPFAM" id="SSF54236">
    <property type="entry name" value="Ubiquitin-like"/>
    <property type="match status" value="1"/>
</dbReference>
<dbReference type="EMBL" id="JACDTQ010000823">
    <property type="protein sequence ID" value="KAF5925029.1"/>
    <property type="molecule type" value="Genomic_DNA"/>
</dbReference>
<gene>
    <name evidence="1" type="ORF">HPG69_008705</name>
</gene>
<dbReference type="Proteomes" id="UP000551758">
    <property type="component" value="Unassembled WGS sequence"/>
</dbReference>
<keyword evidence="2" id="KW-1185">Reference proteome</keyword>
<name>A0A7J7FAJ1_DICBM</name>
<evidence type="ECO:0000313" key="2">
    <source>
        <dbReference type="Proteomes" id="UP000551758"/>
    </source>
</evidence>
<feature type="non-terminal residue" evidence="1">
    <location>
        <position position="77"/>
    </location>
</feature>
<comment type="caution">
    <text evidence="1">The sequence shown here is derived from an EMBL/GenBank/DDBJ whole genome shotgun (WGS) entry which is preliminary data.</text>
</comment>
<reference evidence="1 2" key="1">
    <citation type="journal article" date="2020" name="Mol. Biol. Evol.">
        <title>Interspecific Gene Flow and the Evolution of Specialization in Black and White Rhinoceros.</title>
        <authorList>
            <person name="Moodley Y."/>
            <person name="Westbury M.V."/>
            <person name="Russo I.M."/>
            <person name="Gopalakrishnan S."/>
            <person name="Rakotoarivelo A."/>
            <person name="Olsen R.A."/>
            <person name="Prost S."/>
            <person name="Tunstall T."/>
            <person name="Ryder O.A."/>
            <person name="Dalen L."/>
            <person name="Bruford M.W."/>
        </authorList>
    </citation>
    <scope>NUCLEOTIDE SEQUENCE [LARGE SCALE GENOMIC DNA]</scope>
    <source>
        <strain evidence="1">SBR-YM</strain>
        <tissue evidence="1">Skin</tissue>
    </source>
</reference>
<protein>
    <submittedName>
        <fullName evidence="1">Uncharacterized protein</fullName>
    </submittedName>
</protein>
<proteinExistence type="predicted"/>